<keyword evidence="2" id="KW-1185">Reference proteome</keyword>
<organism evidence="1 2">
    <name type="scientific">Leptothrix discophora</name>
    <dbReference type="NCBI Taxonomy" id="89"/>
    <lineage>
        <taxon>Bacteria</taxon>
        <taxon>Pseudomonadati</taxon>
        <taxon>Pseudomonadota</taxon>
        <taxon>Betaproteobacteria</taxon>
        <taxon>Burkholderiales</taxon>
        <taxon>Sphaerotilaceae</taxon>
        <taxon>Leptothrix</taxon>
    </lineage>
</organism>
<evidence type="ECO:0000313" key="1">
    <source>
        <dbReference type="EMBL" id="MDP4299891.1"/>
    </source>
</evidence>
<accession>A0ABT9G0F7</accession>
<proteinExistence type="predicted"/>
<evidence type="ECO:0000313" key="2">
    <source>
        <dbReference type="Proteomes" id="UP001235760"/>
    </source>
</evidence>
<dbReference type="Proteomes" id="UP001235760">
    <property type="component" value="Unassembled WGS sequence"/>
</dbReference>
<gene>
    <name evidence="1" type="ORF">Q8X39_04540</name>
</gene>
<dbReference type="EMBL" id="JAUZEE010000002">
    <property type="protein sequence ID" value="MDP4299891.1"/>
    <property type="molecule type" value="Genomic_DNA"/>
</dbReference>
<comment type="caution">
    <text evidence="1">The sequence shown here is derived from an EMBL/GenBank/DDBJ whole genome shotgun (WGS) entry which is preliminary data.</text>
</comment>
<name>A0ABT9G0F7_LEPDI</name>
<sequence>MTAAAERLAVIGPDPAACARLRQALIDGKADQHDVLDASPLAQAILAGHAPDWPAGVFFVLIGPIDGPLDGRATPADSALRSAMFRAGVEHAVLSGPAAGHADAAGATWRARRAARSLDEHGDRGQRPVWRHACGRCGDGACEARLFETLRAGRHA</sequence>
<reference evidence="1 2" key="1">
    <citation type="submission" date="2023-08" db="EMBL/GenBank/DDBJ databases">
        <authorList>
            <person name="Roldan D.M."/>
            <person name="Menes R.J."/>
        </authorList>
    </citation>
    <scope>NUCLEOTIDE SEQUENCE [LARGE SCALE GENOMIC DNA]</scope>
    <source>
        <strain evidence="1 2">CCM 2812</strain>
    </source>
</reference>
<dbReference type="RefSeq" id="WP_305748447.1">
    <property type="nucleotide sequence ID" value="NZ_JAUZEE010000002.1"/>
</dbReference>
<protein>
    <submittedName>
        <fullName evidence="1">Uncharacterized protein</fullName>
    </submittedName>
</protein>